<gene>
    <name evidence="1" type="ORF">SG0102_17630</name>
</gene>
<accession>A0A3G9JUQ7</accession>
<proteinExistence type="predicted"/>
<dbReference type="RefSeq" id="WP_125119644.1">
    <property type="nucleotide sequence ID" value="NZ_AP019309.1"/>
</dbReference>
<dbReference type="AlphaFoldDB" id="A0A3G9JUQ7"/>
<sequence length="63" mass="7264">MMVNPTKREKEISAKVTPWLRYDVEKGGAYLAEGAPGDVKDAWDEWKKIEEEKSKNPFYQDCG</sequence>
<protein>
    <submittedName>
        <fullName evidence="1">Uncharacterized protein</fullName>
    </submittedName>
</protein>
<organism evidence="1 2">
    <name type="scientific">Intestinibaculum porci</name>
    <dbReference type="NCBI Taxonomy" id="2487118"/>
    <lineage>
        <taxon>Bacteria</taxon>
        <taxon>Bacillati</taxon>
        <taxon>Bacillota</taxon>
        <taxon>Erysipelotrichia</taxon>
        <taxon>Erysipelotrichales</taxon>
        <taxon>Erysipelotrichaceae</taxon>
        <taxon>Intestinibaculum</taxon>
    </lineage>
</organism>
<keyword evidence="2" id="KW-1185">Reference proteome</keyword>
<dbReference type="EMBL" id="AP019309">
    <property type="protein sequence ID" value="BBH26829.1"/>
    <property type="molecule type" value="Genomic_DNA"/>
</dbReference>
<dbReference type="InParanoid" id="A0A3G9JUQ7"/>
<name>A0A3G9JUQ7_9FIRM</name>
<evidence type="ECO:0000313" key="1">
    <source>
        <dbReference type="EMBL" id="BBH26829.1"/>
    </source>
</evidence>
<evidence type="ECO:0000313" key="2">
    <source>
        <dbReference type="Proteomes" id="UP000268059"/>
    </source>
</evidence>
<dbReference type="KEGG" id="ebm:SG0102_17630"/>
<reference evidence="1 2" key="1">
    <citation type="submission" date="2018-11" db="EMBL/GenBank/DDBJ databases">
        <title>Novel Erysipelotrichaceae bacterium isolated from small intestine of a swine.</title>
        <authorList>
            <person name="Kim J.S."/>
            <person name="Choe H."/>
            <person name="Lee Y.R."/>
            <person name="Kim K.M."/>
            <person name="Park D.S."/>
        </authorList>
    </citation>
    <scope>NUCLEOTIDE SEQUENCE [LARGE SCALE GENOMIC DNA]</scope>
    <source>
        <strain evidence="1 2">SG0102</strain>
    </source>
</reference>
<dbReference type="Proteomes" id="UP000268059">
    <property type="component" value="Chromosome"/>
</dbReference>